<evidence type="ECO:0000256" key="8">
    <source>
        <dbReference type="SAM" id="Phobius"/>
    </source>
</evidence>
<dbReference type="Proteomes" id="UP000076420">
    <property type="component" value="Unassembled WGS sequence"/>
</dbReference>
<keyword evidence="7" id="KW-0407">Ion channel</keyword>
<dbReference type="PANTHER" id="PTHR11537">
    <property type="entry name" value="VOLTAGE-GATED POTASSIUM CHANNEL"/>
    <property type="match status" value="1"/>
</dbReference>
<comment type="subcellular location">
    <subcellularLocation>
        <location evidence="1">Membrane</location>
        <topology evidence="1">Multi-pass membrane protein</topology>
    </subcellularLocation>
</comment>
<keyword evidence="3 8" id="KW-0812">Transmembrane</keyword>
<evidence type="ECO:0000256" key="5">
    <source>
        <dbReference type="ARBA" id="ARBA00023065"/>
    </source>
</evidence>
<evidence type="ECO:0000256" key="2">
    <source>
        <dbReference type="ARBA" id="ARBA00022448"/>
    </source>
</evidence>
<keyword evidence="5" id="KW-0406">Ion transport</keyword>
<feature type="transmembrane region" description="Helical" evidence="8">
    <location>
        <begin position="57"/>
        <end position="80"/>
    </location>
</feature>
<dbReference type="VEuPathDB" id="VectorBase:BGLB022114"/>
<organism evidence="9 10">
    <name type="scientific">Biomphalaria glabrata</name>
    <name type="common">Bloodfluke planorb</name>
    <name type="synonym">Freshwater snail</name>
    <dbReference type="NCBI Taxonomy" id="6526"/>
    <lineage>
        <taxon>Eukaryota</taxon>
        <taxon>Metazoa</taxon>
        <taxon>Spiralia</taxon>
        <taxon>Lophotrochozoa</taxon>
        <taxon>Mollusca</taxon>
        <taxon>Gastropoda</taxon>
        <taxon>Heterobranchia</taxon>
        <taxon>Euthyneura</taxon>
        <taxon>Panpulmonata</taxon>
        <taxon>Hygrophila</taxon>
        <taxon>Lymnaeoidea</taxon>
        <taxon>Planorbidae</taxon>
        <taxon>Biomphalaria</taxon>
    </lineage>
</organism>
<dbReference type="EnsemblMetazoa" id="BGLB022114-RA">
    <property type="protein sequence ID" value="BGLB022114-PA"/>
    <property type="gene ID" value="BGLB022114"/>
</dbReference>
<gene>
    <name evidence="9" type="primary">106051417</name>
</gene>
<dbReference type="PANTHER" id="PTHR11537:SF254">
    <property type="entry name" value="POTASSIUM VOLTAGE-GATED CHANNEL PROTEIN SHAB"/>
    <property type="match status" value="1"/>
</dbReference>
<name>A0A2C9KPJ4_BIOGL</name>
<dbReference type="AlphaFoldDB" id="A0A2C9KPJ4"/>
<dbReference type="InterPro" id="IPR028325">
    <property type="entry name" value="VG_K_chnl"/>
</dbReference>
<evidence type="ECO:0000256" key="4">
    <source>
        <dbReference type="ARBA" id="ARBA00022989"/>
    </source>
</evidence>
<dbReference type="VEuPathDB" id="VectorBase:BGLAX_042308"/>
<dbReference type="GO" id="GO:0008076">
    <property type="term" value="C:voltage-gated potassium channel complex"/>
    <property type="evidence" value="ECO:0007669"/>
    <property type="project" value="InterPro"/>
</dbReference>
<evidence type="ECO:0000313" key="9">
    <source>
        <dbReference type="EnsemblMetazoa" id="BGLB022114-PA"/>
    </source>
</evidence>
<proteinExistence type="predicted"/>
<dbReference type="KEGG" id="bgt:106051417"/>
<dbReference type="InterPro" id="IPR027359">
    <property type="entry name" value="Volt_channel_dom_sf"/>
</dbReference>
<dbReference type="PRINTS" id="PR00169">
    <property type="entry name" value="KCHANNEL"/>
</dbReference>
<protein>
    <recommendedName>
        <fullName evidence="11">Ion transport domain-containing protein</fullName>
    </recommendedName>
</protein>
<dbReference type="Gene3D" id="1.20.120.350">
    <property type="entry name" value="Voltage-gated potassium channels. Chain C"/>
    <property type="match status" value="1"/>
</dbReference>
<dbReference type="GO" id="GO:0005249">
    <property type="term" value="F:voltage-gated potassium channel activity"/>
    <property type="evidence" value="ECO:0007669"/>
    <property type="project" value="InterPro"/>
</dbReference>
<evidence type="ECO:0000256" key="7">
    <source>
        <dbReference type="ARBA" id="ARBA00023303"/>
    </source>
</evidence>
<keyword evidence="2" id="KW-0813">Transport</keyword>
<sequence>MSECCWKNFHEGLKTMKIVNSISKSLYGRYDEDVSEVKKLSLMGKIWLVMETPSYNWVAKVWCTIYNLCILTSIIVFLLLSLNQFREVKPEFQSIVENRTSGNITISVIDMNVFYTNIYVLAAIEHFLRAFFTLEFLIRLVTCPEKKEFLR</sequence>
<evidence type="ECO:0000256" key="6">
    <source>
        <dbReference type="ARBA" id="ARBA00023136"/>
    </source>
</evidence>
<dbReference type="GO" id="GO:0001508">
    <property type="term" value="P:action potential"/>
    <property type="evidence" value="ECO:0007669"/>
    <property type="project" value="TreeGrafter"/>
</dbReference>
<reference evidence="9" key="1">
    <citation type="submission" date="2020-05" db="UniProtKB">
        <authorList>
            <consortium name="EnsemblMetazoa"/>
        </authorList>
    </citation>
    <scope>IDENTIFICATION</scope>
    <source>
        <strain evidence="9">BB02</strain>
    </source>
</reference>
<accession>A0A2C9KPJ4</accession>
<evidence type="ECO:0000256" key="1">
    <source>
        <dbReference type="ARBA" id="ARBA00004141"/>
    </source>
</evidence>
<evidence type="ECO:0008006" key="11">
    <source>
        <dbReference type="Google" id="ProtNLM"/>
    </source>
</evidence>
<keyword evidence="4 8" id="KW-1133">Transmembrane helix</keyword>
<evidence type="ECO:0000313" key="10">
    <source>
        <dbReference type="Proteomes" id="UP000076420"/>
    </source>
</evidence>
<dbReference type="OrthoDB" id="296522at2759"/>
<evidence type="ECO:0000256" key="3">
    <source>
        <dbReference type="ARBA" id="ARBA00022692"/>
    </source>
</evidence>
<keyword evidence="6 8" id="KW-0472">Membrane</keyword>